<organism evidence="3 4">
    <name type="scientific">Triplophysa tibetana</name>
    <dbReference type="NCBI Taxonomy" id="1572043"/>
    <lineage>
        <taxon>Eukaryota</taxon>
        <taxon>Metazoa</taxon>
        <taxon>Chordata</taxon>
        <taxon>Craniata</taxon>
        <taxon>Vertebrata</taxon>
        <taxon>Euteleostomi</taxon>
        <taxon>Actinopterygii</taxon>
        <taxon>Neopterygii</taxon>
        <taxon>Teleostei</taxon>
        <taxon>Ostariophysi</taxon>
        <taxon>Cypriniformes</taxon>
        <taxon>Nemacheilidae</taxon>
        <taxon>Triplophysa</taxon>
    </lineage>
</organism>
<dbReference type="Pfam" id="PF07534">
    <property type="entry name" value="TLD"/>
    <property type="match status" value="1"/>
</dbReference>
<dbReference type="InterPro" id="IPR027417">
    <property type="entry name" value="P-loop_NTPase"/>
</dbReference>
<dbReference type="PROSITE" id="PS51886">
    <property type="entry name" value="TLDC"/>
    <property type="match status" value="1"/>
</dbReference>
<dbReference type="GO" id="GO:0005525">
    <property type="term" value="F:GTP binding"/>
    <property type="evidence" value="ECO:0007669"/>
    <property type="project" value="InterPro"/>
</dbReference>
<feature type="domain" description="TLDc" evidence="2">
    <location>
        <begin position="1"/>
        <end position="161"/>
    </location>
</feature>
<dbReference type="Gene3D" id="3.40.50.300">
    <property type="entry name" value="P-loop containing nucleotide triphosphate hydrolases"/>
    <property type="match status" value="1"/>
</dbReference>
<gene>
    <name evidence="3" type="ORF">E1301_Tti015950</name>
</gene>
<dbReference type="InterPro" id="IPR006571">
    <property type="entry name" value="TLDc_dom"/>
</dbReference>
<evidence type="ECO:0000313" key="3">
    <source>
        <dbReference type="EMBL" id="KAA0719443.1"/>
    </source>
</evidence>
<reference evidence="3 4" key="1">
    <citation type="journal article" date="2019" name="Mol. Ecol. Resour.">
        <title>Chromosome-level genome assembly of Triplophysa tibetana, a fish adapted to the harsh high-altitude environment of the Tibetan Plateau.</title>
        <authorList>
            <person name="Yang X."/>
            <person name="Liu H."/>
            <person name="Ma Z."/>
            <person name="Zou Y."/>
            <person name="Zou M."/>
            <person name="Mao Y."/>
            <person name="Li X."/>
            <person name="Wang H."/>
            <person name="Chen T."/>
            <person name="Wang W."/>
            <person name="Yang R."/>
        </authorList>
    </citation>
    <scope>NUCLEOTIDE SEQUENCE [LARGE SCALE GENOMIC DNA]</scope>
    <source>
        <strain evidence="3">TTIB1903HZAU</strain>
        <tissue evidence="3">Muscle</tissue>
    </source>
</reference>
<comment type="caution">
    <text evidence="3">The sequence shown here is derived from an EMBL/GenBank/DDBJ whole genome shotgun (WGS) entry which is preliminary data.</text>
</comment>
<keyword evidence="4" id="KW-1185">Reference proteome</keyword>
<name>A0A5A9PC16_9TELE</name>
<dbReference type="PANTHER" id="PTHR14241">
    <property type="entry name" value="INTERFERON-INDUCED PROTEIN 44"/>
    <property type="match status" value="1"/>
</dbReference>
<dbReference type="SUPFAM" id="SSF52540">
    <property type="entry name" value="P-loop containing nucleoside triphosphate hydrolases"/>
    <property type="match status" value="1"/>
</dbReference>
<evidence type="ECO:0000313" key="4">
    <source>
        <dbReference type="Proteomes" id="UP000324632"/>
    </source>
</evidence>
<evidence type="ECO:0000256" key="1">
    <source>
        <dbReference type="ARBA" id="ARBA00009243"/>
    </source>
</evidence>
<dbReference type="Proteomes" id="UP000324632">
    <property type="component" value="Chromosome 7"/>
</dbReference>
<dbReference type="EMBL" id="SOYY01000007">
    <property type="protein sequence ID" value="KAA0719443.1"/>
    <property type="molecule type" value="Genomic_DNA"/>
</dbReference>
<accession>A0A5A9PC16</accession>
<dbReference type="CDD" id="cd00882">
    <property type="entry name" value="Ras_like_GTPase"/>
    <property type="match status" value="1"/>
</dbReference>
<protein>
    <submittedName>
        <fullName evidence="3">Interferon-induced protein 44</fullName>
    </submittedName>
</protein>
<dbReference type="SMART" id="SM00584">
    <property type="entry name" value="TLDc"/>
    <property type="match status" value="1"/>
</dbReference>
<proteinExistence type="inferred from homology"/>
<dbReference type="GO" id="GO:0006955">
    <property type="term" value="P:immune response"/>
    <property type="evidence" value="ECO:0007669"/>
    <property type="project" value="TreeGrafter"/>
</dbReference>
<evidence type="ECO:0000259" key="2">
    <source>
        <dbReference type="PROSITE" id="PS51886"/>
    </source>
</evidence>
<sequence length="449" mass="50100">MSAVVSSLSKQQEMKLRSLFCQSRLSLLFKSSVHGYHSASFHQKCDRQGPTVIVAYNNSGYVFGAFTSCDYAQTGRDIVDNKAFLFSFNCNMNNNDPLRVVSGNPLFSFNDGNTSPNFGSLVFLHNNIAAVYSNPGIYQFDPQQMHGNNVQLTEFEVYRVEGLCSIFGFKSEFKKGIWNICRRREEILGSVSEWKPSLNSVKQAQILLVGPVGAGKSSFFNSINSVFKGYVSTQANTGTAGSSLTTQFRTYRIKVGKTGKFLPFMLCDTMGMEEGANAGLDIDDFTSILKGHIQDRYQFNPSVPLQDDSPHFHRSASLKDKIHCVLYVMDASKVKLMSKKMVEKFVTLRRKANQLGIPQLVLLTKVDEACPLVEAELKDVYQSHYIKRTMQEVSANIGVSLTAVVPVKNYSEEVELDPEMDILLLNALNLILRATDGYFDNQGEDTKSV</sequence>
<comment type="similarity">
    <text evidence="1">Belongs to the IFI44 family.</text>
</comment>
<dbReference type="PANTHER" id="PTHR14241:SF19">
    <property type="entry name" value="INTERFERON-INDUCED PROTEIN 44-LIKE ISOFORM X1-RELATED"/>
    <property type="match status" value="1"/>
</dbReference>
<dbReference type="AlphaFoldDB" id="A0A5A9PC16"/>